<protein>
    <submittedName>
        <fullName evidence="2">Uncharacterized protein</fullName>
    </submittedName>
</protein>
<dbReference type="Proteomes" id="UP001266305">
    <property type="component" value="Unassembled WGS sequence"/>
</dbReference>
<evidence type="ECO:0000313" key="2">
    <source>
        <dbReference type="EMBL" id="KAK2114470.1"/>
    </source>
</evidence>
<sequence length="61" mass="7118">QNMPSGPDFPRHSWIMGEEKLCWRIDAKDLAIVQSRSAPDRVADERRREPGEAELPDFWHS</sequence>
<comment type="caution">
    <text evidence="2">The sequence shown here is derived from an EMBL/GenBank/DDBJ whole genome shotgun (WGS) entry which is preliminary data.</text>
</comment>
<proteinExistence type="predicted"/>
<feature type="non-terminal residue" evidence="2">
    <location>
        <position position="1"/>
    </location>
</feature>
<feature type="region of interest" description="Disordered" evidence="1">
    <location>
        <begin position="37"/>
        <end position="61"/>
    </location>
</feature>
<accession>A0ABQ9VYJ7</accession>
<name>A0ABQ9VYJ7_SAGOE</name>
<gene>
    <name evidence="2" type="ORF">P7K49_008736</name>
</gene>
<evidence type="ECO:0000313" key="3">
    <source>
        <dbReference type="Proteomes" id="UP001266305"/>
    </source>
</evidence>
<evidence type="ECO:0000256" key="1">
    <source>
        <dbReference type="SAM" id="MobiDB-lite"/>
    </source>
</evidence>
<dbReference type="EMBL" id="JASSZA010000004">
    <property type="protein sequence ID" value="KAK2114470.1"/>
    <property type="molecule type" value="Genomic_DNA"/>
</dbReference>
<feature type="compositionally biased region" description="Basic and acidic residues" evidence="1">
    <location>
        <begin position="38"/>
        <end position="61"/>
    </location>
</feature>
<keyword evidence="3" id="KW-1185">Reference proteome</keyword>
<feature type="non-terminal residue" evidence="2">
    <location>
        <position position="61"/>
    </location>
</feature>
<reference evidence="2 3" key="1">
    <citation type="submission" date="2023-05" db="EMBL/GenBank/DDBJ databases">
        <title>B98-5 Cell Line De Novo Hybrid Assembly: An Optical Mapping Approach.</title>
        <authorList>
            <person name="Kananen K."/>
            <person name="Auerbach J.A."/>
            <person name="Kautto E."/>
            <person name="Blachly J.S."/>
        </authorList>
    </citation>
    <scope>NUCLEOTIDE SEQUENCE [LARGE SCALE GENOMIC DNA]</scope>
    <source>
        <strain evidence="2">B95-8</strain>
        <tissue evidence="2">Cell line</tissue>
    </source>
</reference>
<organism evidence="2 3">
    <name type="scientific">Saguinus oedipus</name>
    <name type="common">Cotton-top tamarin</name>
    <name type="synonym">Oedipomidas oedipus</name>
    <dbReference type="NCBI Taxonomy" id="9490"/>
    <lineage>
        <taxon>Eukaryota</taxon>
        <taxon>Metazoa</taxon>
        <taxon>Chordata</taxon>
        <taxon>Craniata</taxon>
        <taxon>Vertebrata</taxon>
        <taxon>Euteleostomi</taxon>
        <taxon>Mammalia</taxon>
        <taxon>Eutheria</taxon>
        <taxon>Euarchontoglires</taxon>
        <taxon>Primates</taxon>
        <taxon>Haplorrhini</taxon>
        <taxon>Platyrrhini</taxon>
        <taxon>Cebidae</taxon>
        <taxon>Callitrichinae</taxon>
        <taxon>Saguinus</taxon>
    </lineage>
</organism>